<dbReference type="STRING" id="448386.A0A2V3IML5"/>
<keyword evidence="2 5" id="KW-0349">Heme</keyword>
<dbReference type="GO" id="GO:0005506">
    <property type="term" value="F:iron ion binding"/>
    <property type="evidence" value="ECO:0007669"/>
    <property type="project" value="InterPro"/>
</dbReference>
<dbReference type="PROSITE" id="PS00086">
    <property type="entry name" value="CYTOCHROME_P450"/>
    <property type="match status" value="1"/>
</dbReference>
<dbReference type="InterPro" id="IPR002403">
    <property type="entry name" value="Cyt_P450_E_grp-IV"/>
</dbReference>
<dbReference type="PRINTS" id="PR00385">
    <property type="entry name" value="P450"/>
</dbReference>
<dbReference type="PANTHER" id="PTHR24304">
    <property type="entry name" value="CYTOCHROME P450 FAMILY 7"/>
    <property type="match status" value="1"/>
</dbReference>
<dbReference type="InterPro" id="IPR017972">
    <property type="entry name" value="Cyt_P450_CS"/>
</dbReference>
<evidence type="ECO:0000256" key="5">
    <source>
        <dbReference type="PIRSR" id="PIRSR602403-1"/>
    </source>
</evidence>
<dbReference type="GO" id="GO:0004497">
    <property type="term" value="F:monooxygenase activity"/>
    <property type="evidence" value="ECO:0007669"/>
    <property type="project" value="UniProtKB-KW"/>
</dbReference>
<sequence length="516" mass="57513">MDAIRPRIEAAFYGTVSAAKSGDVEAIGWVVVMALSLLLAIVAFFQTAIRDTTLSNAKRQGKAIPPPTYNVGLPIIGNVLAFAKNPLDLVWEGYGKKGEVFTVRLLTTRLTFLIGPAACEAFFKASDTELDQSEPYKFSTPVFGKDVVYDATLENRLQHFRILSMTLRVNMLETYIPLMIQEAEQFFANWGDEGELDLYAELSNLIILTGSRCIMGREIRENLFGEVSHLIHDLDQGMQPISVLANWLPIKAHRDRDRARKKMGELFVPIIRARRAGETKEDDMLQWLIEAKYRNGKPFTDDEVVGILVAGLFAAQHTSSATSTWIGMHLLRDKGVLERVLSEQDDVKKASGGELNYEALTKMNLLHACMKETLRMHPPLIFLMRKVLEPRPALGGRFLIPTGDYVVASPSVAGMLPDVFAEPNKWDPDRFLPPRDEDKSAPYSFLGFGAGRHGCMGEGFAYVQVKTIWSILLKLFDMEAVGKAVPEPNLDALVVGPVHGTCIIRYKRKKPLSGTQ</sequence>
<dbReference type="PRINTS" id="PR00465">
    <property type="entry name" value="EP450IV"/>
</dbReference>
<dbReference type="GO" id="GO:0008168">
    <property type="term" value="F:methyltransferase activity"/>
    <property type="evidence" value="ECO:0007669"/>
    <property type="project" value="UniProtKB-KW"/>
</dbReference>
<dbReference type="SUPFAM" id="SSF48264">
    <property type="entry name" value="Cytochrome P450"/>
    <property type="match status" value="1"/>
</dbReference>
<comment type="caution">
    <text evidence="8">The sequence shown here is derived from an EMBL/GenBank/DDBJ whole genome shotgun (WGS) entry which is preliminary data.</text>
</comment>
<comment type="similarity">
    <text evidence="1 6">Belongs to the cytochrome P450 family.</text>
</comment>
<evidence type="ECO:0000256" key="4">
    <source>
        <dbReference type="ARBA" id="ARBA00023004"/>
    </source>
</evidence>
<dbReference type="GO" id="GO:0016705">
    <property type="term" value="F:oxidoreductase activity, acting on paired donors, with incorporation or reduction of molecular oxygen"/>
    <property type="evidence" value="ECO:0007669"/>
    <property type="project" value="InterPro"/>
</dbReference>
<dbReference type="InterPro" id="IPR036396">
    <property type="entry name" value="Cyt_P450_sf"/>
</dbReference>
<dbReference type="GO" id="GO:0032259">
    <property type="term" value="P:methylation"/>
    <property type="evidence" value="ECO:0007669"/>
    <property type="project" value="UniProtKB-KW"/>
</dbReference>
<keyword evidence="9" id="KW-1185">Reference proteome</keyword>
<reference evidence="8 9" key="1">
    <citation type="journal article" date="2018" name="Mol. Biol. Evol.">
        <title>Analysis of the draft genome of the red seaweed Gracilariopsis chorda provides insights into genome size evolution in Rhodophyta.</title>
        <authorList>
            <person name="Lee J."/>
            <person name="Yang E.C."/>
            <person name="Graf L."/>
            <person name="Yang J.H."/>
            <person name="Qiu H."/>
            <person name="Zel Zion U."/>
            <person name="Chan C.X."/>
            <person name="Stephens T.G."/>
            <person name="Weber A.P.M."/>
            <person name="Boo G.H."/>
            <person name="Boo S.M."/>
            <person name="Kim K.M."/>
            <person name="Shin Y."/>
            <person name="Jung M."/>
            <person name="Lee S.J."/>
            <person name="Yim H.S."/>
            <person name="Lee J.H."/>
            <person name="Bhattacharya D."/>
            <person name="Yoon H.S."/>
        </authorList>
    </citation>
    <scope>NUCLEOTIDE SEQUENCE [LARGE SCALE GENOMIC DNA]</scope>
    <source>
        <strain evidence="8 9">SKKU-2015</strain>
        <tissue evidence="8">Whole body</tissue>
    </source>
</reference>
<protein>
    <submittedName>
        <fullName evidence="8">Obtusifoliol 14-alpha demethylase</fullName>
    </submittedName>
</protein>
<gene>
    <name evidence="8" type="ORF">BWQ96_06965</name>
</gene>
<name>A0A2V3IML5_9FLOR</name>
<evidence type="ECO:0000256" key="1">
    <source>
        <dbReference type="ARBA" id="ARBA00010617"/>
    </source>
</evidence>
<evidence type="ECO:0000313" key="9">
    <source>
        <dbReference type="Proteomes" id="UP000247409"/>
    </source>
</evidence>
<keyword evidence="7" id="KW-1133">Transmembrane helix</keyword>
<keyword evidence="4 5" id="KW-0408">Iron</keyword>
<keyword evidence="7" id="KW-0472">Membrane</keyword>
<keyword evidence="6" id="KW-0560">Oxidoreductase</keyword>
<proteinExistence type="inferred from homology"/>
<evidence type="ECO:0000256" key="2">
    <source>
        <dbReference type="ARBA" id="ARBA00022617"/>
    </source>
</evidence>
<evidence type="ECO:0000256" key="3">
    <source>
        <dbReference type="ARBA" id="ARBA00022723"/>
    </source>
</evidence>
<dbReference type="OrthoDB" id="1055148at2759"/>
<comment type="cofactor">
    <cofactor evidence="5">
        <name>heme</name>
        <dbReference type="ChEBI" id="CHEBI:30413"/>
    </cofactor>
</comment>
<keyword evidence="8" id="KW-0808">Transferase</keyword>
<dbReference type="Gene3D" id="1.10.630.10">
    <property type="entry name" value="Cytochrome P450"/>
    <property type="match status" value="1"/>
</dbReference>
<dbReference type="Pfam" id="PF00067">
    <property type="entry name" value="p450"/>
    <property type="match status" value="1"/>
</dbReference>
<accession>A0A2V3IML5</accession>
<keyword evidence="6" id="KW-0503">Monooxygenase</keyword>
<evidence type="ECO:0000256" key="7">
    <source>
        <dbReference type="SAM" id="Phobius"/>
    </source>
</evidence>
<dbReference type="InterPro" id="IPR050529">
    <property type="entry name" value="CYP450_sterol_14alpha_dmase"/>
</dbReference>
<dbReference type="EMBL" id="NBIV01000129">
    <property type="protein sequence ID" value="PXF43326.1"/>
    <property type="molecule type" value="Genomic_DNA"/>
</dbReference>
<organism evidence="8 9">
    <name type="scientific">Gracilariopsis chorda</name>
    <dbReference type="NCBI Taxonomy" id="448386"/>
    <lineage>
        <taxon>Eukaryota</taxon>
        <taxon>Rhodophyta</taxon>
        <taxon>Florideophyceae</taxon>
        <taxon>Rhodymeniophycidae</taxon>
        <taxon>Gracilariales</taxon>
        <taxon>Gracilariaceae</taxon>
        <taxon>Gracilariopsis</taxon>
    </lineage>
</organism>
<keyword evidence="3 5" id="KW-0479">Metal-binding</keyword>
<keyword evidence="8" id="KW-0489">Methyltransferase</keyword>
<dbReference type="PANTHER" id="PTHR24304:SF2">
    <property type="entry name" value="24-HYDROXYCHOLESTEROL 7-ALPHA-HYDROXYLASE"/>
    <property type="match status" value="1"/>
</dbReference>
<dbReference type="InterPro" id="IPR001128">
    <property type="entry name" value="Cyt_P450"/>
</dbReference>
<evidence type="ECO:0000313" key="8">
    <source>
        <dbReference type="EMBL" id="PXF43326.1"/>
    </source>
</evidence>
<dbReference type="AlphaFoldDB" id="A0A2V3IML5"/>
<dbReference type="Proteomes" id="UP000247409">
    <property type="component" value="Unassembled WGS sequence"/>
</dbReference>
<keyword evidence="7" id="KW-0812">Transmembrane</keyword>
<evidence type="ECO:0000256" key="6">
    <source>
        <dbReference type="RuleBase" id="RU000461"/>
    </source>
</evidence>
<dbReference type="GO" id="GO:0020037">
    <property type="term" value="F:heme binding"/>
    <property type="evidence" value="ECO:0007669"/>
    <property type="project" value="InterPro"/>
</dbReference>
<feature type="transmembrane region" description="Helical" evidence="7">
    <location>
        <begin position="26"/>
        <end position="49"/>
    </location>
</feature>
<feature type="binding site" description="axial binding residue" evidence="5">
    <location>
        <position position="455"/>
    </location>
    <ligand>
        <name>heme</name>
        <dbReference type="ChEBI" id="CHEBI:30413"/>
    </ligand>
    <ligandPart>
        <name>Fe</name>
        <dbReference type="ChEBI" id="CHEBI:18248"/>
    </ligandPart>
</feature>
<dbReference type="CDD" id="cd11042">
    <property type="entry name" value="CYP51-like"/>
    <property type="match status" value="1"/>
</dbReference>